<protein>
    <submittedName>
        <fullName evidence="3">Cupin domain-containing protein</fullName>
    </submittedName>
</protein>
<evidence type="ECO:0000313" key="4">
    <source>
        <dbReference type="Proteomes" id="UP001604002"/>
    </source>
</evidence>
<feature type="domain" description="Cupin type-2" evidence="2">
    <location>
        <begin position="58"/>
        <end position="117"/>
    </location>
</feature>
<reference evidence="3 4" key="1">
    <citation type="submission" date="2024-02" db="EMBL/GenBank/DDBJ databases">
        <title>Expansion and revision of Xanthobacter and proposal of Roseixanthobacter gen. nov.</title>
        <authorList>
            <person name="Soltysiak M.P.M."/>
            <person name="Jalihal A."/>
            <person name="Ory A."/>
            <person name="Chrisophersen C."/>
            <person name="Lee A.D."/>
            <person name="Boulton J."/>
            <person name="Springer M."/>
        </authorList>
    </citation>
    <scope>NUCLEOTIDE SEQUENCE [LARGE SCALE GENOMIC DNA]</scope>
    <source>
        <strain evidence="3 4">23A</strain>
    </source>
</reference>
<keyword evidence="4" id="KW-1185">Reference proteome</keyword>
<evidence type="ECO:0000259" key="2">
    <source>
        <dbReference type="Pfam" id="PF07883"/>
    </source>
</evidence>
<dbReference type="Pfam" id="PF07883">
    <property type="entry name" value="Cupin_2"/>
    <property type="match status" value="1"/>
</dbReference>
<dbReference type="RefSeq" id="WP_393991112.1">
    <property type="nucleotide sequence ID" value="NZ_JBAFVH010000001.1"/>
</dbReference>
<dbReference type="InterPro" id="IPR014710">
    <property type="entry name" value="RmlC-like_jellyroll"/>
</dbReference>
<evidence type="ECO:0000313" key="3">
    <source>
        <dbReference type="EMBL" id="MFG1371082.1"/>
    </source>
</evidence>
<dbReference type="PANTHER" id="PTHR38599:SF1">
    <property type="entry name" value="CUPIN DOMAIN PROTEIN (AFU_ORTHOLOGUE AFUA_3G13620)"/>
    <property type="match status" value="1"/>
</dbReference>
<dbReference type="SUPFAM" id="SSF51182">
    <property type="entry name" value="RmlC-like cupins"/>
    <property type="match status" value="1"/>
</dbReference>
<dbReference type="Gene3D" id="2.60.120.10">
    <property type="entry name" value="Jelly Rolls"/>
    <property type="match status" value="1"/>
</dbReference>
<comment type="caution">
    <text evidence="3">The sequence shown here is derived from an EMBL/GenBank/DDBJ whole genome shotgun (WGS) entry which is preliminary data.</text>
</comment>
<feature type="signal peptide" evidence="1">
    <location>
        <begin position="1"/>
        <end position="26"/>
    </location>
</feature>
<dbReference type="EMBL" id="JBAFVH010000001">
    <property type="protein sequence ID" value="MFG1371082.1"/>
    <property type="molecule type" value="Genomic_DNA"/>
</dbReference>
<dbReference type="PANTHER" id="PTHR38599">
    <property type="entry name" value="CUPIN DOMAIN PROTEIN (AFU_ORTHOLOGUE AFUA_3G13620)"/>
    <property type="match status" value="1"/>
</dbReference>
<evidence type="ECO:0000256" key="1">
    <source>
        <dbReference type="SAM" id="SignalP"/>
    </source>
</evidence>
<gene>
    <name evidence="3" type="ORF">V5F32_02795</name>
</gene>
<proteinExistence type="predicted"/>
<accession>A0ABW6ZQS7</accession>
<dbReference type="InterPro" id="IPR011051">
    <property type="entry name" value="RmlC_Cupin_sf"/>
</dbReference>
<name>A0ABW6ZQS7_9HYPH</name>
<sequence>MLNRRRFISSCVICATAGFAATDADAQAPAPAATGITRTVLGKTDLPGDKYVTILMTADLEPGFLVPRHTHPGIESSYVASGGGILLVKGQADRTLQAADGFQIAPEVPHAFKTGAEKTRLAITYVVEKDKQLATPAPE</sequence>
<dbReference type="Proteomes" id="UP001604002">
    <property type="component" value="Unassembled WGS sequence"/>
</dbReference>
<feature type="chain" id="PRO_5046992088" evidence="1">
    <location>
        <begin position="27"/>
        <end position="139"/>
    </location>
</feature>
<keyword evidence="1" id="KW-0732">Signal</keyword>
<dbReference type="InterPro" id="IPR013096">
    <property type="entry name" value="Cupin_2"/>
</dbReference>
<organism evidence="3 4">
    <name type="scientific">Xanthobacter oligotrophicus</name>
    <dbReference type="NCBI Taxonomy" id="2607286"/>
    <lineage>
        <taxon>Bacteria</taxon>
        <taxon>Pseudomonadati</taxon>
        <taxon>Pseudomonadota</taxon>
        <taxon>Alphaproteobacteria</taxon>
        <taxon>Hyphomicrobiales</taxon>
        <taxon>Xanthobacteraceae</taxon>
        <taxon>Xanthobacter</taxon>
    </lineage>
</organism>
<dbReference type="CDD" id="cd02235">
    <property type="entry name" value="cupin_BLL4011-like"/>
    <property type="match status" value="1"/>
</dbReference>